<accession>A0A4R7KS42</accession>
<dbReference type="EMBL" id="SOAZ01000004">
    <property type="protein sequence ID" value="TDT62424.1"/>
    <property type="molecule type" value="Genomic_DNA"/>
</dbReference>
<dbReference type="Proteomes" id="UP000295325">
    <property type="component" value="Unassembled WGS sequence"/>
</dbReference>
<reference evidence="1 2" key="1">
    <citation type="submission" date="2019-03" db="EMBL/GenBank/DDBJ databases">
        <title>Genomic Encyclopedia of Type Strains, Phase IV (KMG-IV): sequencing the most valuable type-strain genomes for metagenomic binning, comparative biology and taxonomic classification.</title>
        <authorList>
            <person name="Goeker M."/>
        </authorList>
    </citation>
    <scope>NUCLEOTIDE SEQUENCE [LARGE SCALE GENOMIC DNA]</scope>
    <source>
        <strain evidence="1 2">DSM 24455</strain>
    </source>
</reference>
<organism evidence="1 2">
    <name type="scientific">Fonticella tunisiensis</name>
    <dbReference type="NCBI Taxonomy" id="1096341"/>
    <lineage>
        <taxon>Bacteria</taxon>
        <taxon>Bacillati</taxon>
        <taxon>Bacillota</taxon>
        <taxon>Clostridia</taxon>
        <taxon>Eubacteriales</taxon>
        <taxon>Clostridiaceae</taxon>
        <taxon>Fonticella</taxon>
    </lineage>
</organism>
<comment type="caution">
    <text evidence="1">The sequence shown here is derived from an EMBL/GenBank/DDBJ whole genome shotgun (WGS) entry which is preliminary data.</text>
</comment>
<evidence type="ECO:0000313" key="1">
    <source>
        <dbReference type="EMBL" id="TDT62424.1"/>
    </source>
</evidence>
<sequence>MADEANRELDNEIDDFLRKVIDKVKENQSKNDFDDIEDFFDEFITSSLSYGLKDGKKAPYFPCDTCKRKQIITEQYNRECRREYIPPYVDKDARDYKLALVIDRIDDKIVEKVFRYLLLRISIKEITDVIDDPEWRKQAESLLLARGYMSFIEQEFGRINKKLIIQILFDINYCYFNYYYKRNLTEHEIVNMLKYYIIIVLRDRIKESLFRIVKIIELELEYKIAVIESEIRYLIKCILQEILITPIPAANYNITSFNKIGSLTDLLKILNGLDGGKHDERGDFRHIRDTIRKYEKVIRTTLELLNRKIKEYEDLISQRTFIVGVTGICERPTVTPIEINGREPIVVPPQPVIVLNPPKK</sequence>
<evidence type="ECO:0000313" key="2">
    <source>
        <dbReference type="Proteomes" id="UP000295325"/>
    </source>
</evidence>
<keyword evidence="2" id="KW-1185">Reference proteome</keyword>
<gene>
    <name evidence="1" type="ORF">EDD71_104155</name>
</gene>
<protein>
    <submittedName>
        <fullName evidence="1">Uncharacterized protein</fullName>
    </submittedName>
</protein>
<dbReference type="RefSeq" id="WP_133627421.1">
    <property type="nucleotide sequence ID" value="NZ_SOAZ01000004.1"/>
</dbReference>
<name>A0A4R7KS42_9CLOT</name>
<dbReference type="OrthoDB" id="1949945at2"/>
<proteinExistence type="predicted"/>
<dbReference type="AlphaFoldDB" id="A0A4R7KS42"/>